<dbReference type="PATRIC" id="fig|1028800.3.peg.1882"/>
<organism evidence="1 2">
    <name type="scientific">Neorhizobium galegae bv. orientalis str. HAMBI 540</name>
    <dbReference type="NCBI Taxonomy" id="1028800"/>
    <lineage>
        <taxon>Bacteria</taxon>
        <taxon>Pseudomonadati</taxon>
        <taxon>Pseudomonadota</taxon>
        <taxon>Alphaproteobacteria</taxon>
        <taxon>Hyphomicrobiales</taxon>
        <taxon>Rhizobiaceae</taxon>
        <taxon>Rhizobium/Agrobacterium group</taxon>
        <taxon>Neorhizobium</taxon>
    </lineage>
</organism>
<evidence type="ECO:0000313" key="2">
    <source>
        <dbReference type="Proteomes" id="UP000028181"/>
    </source>
</evidence>
<dbReference type="PIRSF" id="PIRSF008502">
    <property type="entry name" value="UCP008502"/>
    <property type="match status" value="1"/>
</dbReference>
<dbReference type="Proteomes" id="UP000028181">
    <property type="component" value="Chromosome I"/>
</dbReference>
<protein>
    <submittedName>
        <fullName evidence="1">PF08002 family protein</fullName>
    </submittedName>
</protein>
<name>A0A068SQK0_NEOGA</name>
<dbReference type="HOGENOM" id="CLU_106303_1_0_5"/>
<dbReference type="PANTHER" id="PTHR36439">
    <property type="entry name" value="BLL4334 PROTEIN"/>
    <property type="match status" value="1"/>
</dbReference>
<evidence type="ECO:0000313" key="1">
    <source>
        <dbReference type="EMBL" id="CDN48036.1"/>
    </source>
</evidence>
<sequence length="174" mass="18916">MITYVALLHSIVLGSGKRVIMADLRAMAEDLGYRNCRTLVSTGNLVFETGRSSTGNVEQRLEAAFEKRFGKHVDIIARTGADWLKLAAGNPFPSGEGSEVGVRVMRKPLDESVLDLLERHRGEEVISIVDGDLWVDFGGKASETRLLSAMTTKKLGIGTIRNANTVGRLAEMIG</sequence>
<dbReference type="KEGG" id="ngg:RG540_CH18660"/>
<dbReference type="Pfam" id="PF08002">
    <property type="entry name" value="DUF1697"/>
    <property type="match status" value="1"/>
</dbReference>
<dbReference type="SUPFAM" id="SSF160379">
    <property type="entry name" value="SP0830-like"/>
    <property type="match status" value="1"/>
</dbReference>
<dbReference type="RefSeq" id="WP_038593388.1">
    <property type="nucleotide sequence ID" value="NZ_HG938353.1"/>
</dbReference>
<dbReference type="OrthoDB" id="9806494at2"/>
<dbReference type="GeneID" id="24257460"/>
<dbReference type="PANTHER" id="PTHR36439:SF1">
    <property type="entry name" value="DUF1697 DOMAIN-CONTAINING PROTEIN"/>
    <property type="match status" value="1"/>
</dbReference>
<gene>
    <name evidence="1" type="ORF">RG540_CH18660</name>
</gene>
<accession>A0A068SQK0</accession>
<dbReference type="AlphaFoldDB" id="A0A068SQK0"/>
<keyword evidence="2" id="KW-1185">Reference proteome</keyword>
<proteinExistence type="predicted"/>
<reference evidence="2" key="1">
    <citation type="journal article" date="2014" name="BMC Genomics">
        <title>Genome sequencing of two Neorhizobium galegae strains reveals a noeT gene responsible for the unusual acetylation of the nodulation factors.</title>
        <authorList>
            <person name="Osterman J."/>
            <person name="Marsh J."/>
            <person name="Laine P.K."/>
            <person name="Zeng Z."/>
            <person name="Alatalo E."/>
            <person name="Sullivan J.T."/>
            <person name="Young J.P."/>
            <person name="Thomas-Oates J."/>
            <person name="Paulin L."/>
            <person name="Lindstrom K."/>
        </authorList>
    </citation>
    <scope>NUCLEOTIDE SEQUENCE [LARGE SCALE GENOMIC DNA]</scope>
    <source>
        <strain evidence="2">HAMBI 540</strain>
    </source>
</reference>
<dbReference type="Gene3D" id="3.30.70.1280">
    <property type="entry name" value="SP0830-like domains"/>
    <property type="match status" value="1"/>
</dbReference>
<dbReference type="EMBL" id="HG938353">
    <property type="protein sequence ID" value="CDN48036.1"/>
    <property type="molecule type" value="Genomic_DNA"/>
</dbReference>
<dbReference type="eggNOG" id="COG3797">
    <property type="taxonomic scope" value="Bacteria"/>
</dbReference>
<dbReference type="InterPro" id="IPR012545">
    <property type="entry name" value="DUF1697"/>
</dbReference>